<evidence type="ECO:0000313" key="1">
    <source>
        <dbReference type="EMBL" id="VVB01904.1"/>
    </source>
</evidence>
<sequence>MAINDYLAGFKKAGANVSDDRFRELDENFEKFLSTNNLEAEARETESATVAKYAATGEELTPLDGLPVIPTAQS</sequence>
<dbReference type="EMBL" id="CABITT030000004">
    <property type="protein sequence ID" value="VVB01904.1"/>
    <property type="molecule type" value="Genomic_DNA"/>
</dbReference>
<accession>A0A565BKQ7</accession>
<protein>
    <submittedName>
        <fullName evidence="1">Uncharacterized protein</fullName>
    </submittedName>
</protein>
<reference evidence="1" key="1">
    <citation type="submission" date="2019-07" db="EMBL/GenBank/DDBJ databases">
        <authorList>
            <person name="Dittberner H."/>
        </authorList>
    </citation>
    <scope>NUCLEOTIDE SEQUENCE [LARGE SCALE GENOMIC DNA]</scope>
</reference>
<name>A0A565BKQ7_9BRAS</name>
<organism evidence="1 2">
    <name type="scientific">Arabis nemorensis</name>
    <dbReference type="NCBI Taxonomy" id="586526"/>
    <lineage>
        <taxon>Eukaryota</taxon>
        <taxon>Viridiplantae</taxon>
        <taxon>Streptophyta</taxon>
        <taxon>Embryophyta</taxon>
        <taxon>Tracheophyta</taxon>
        <taxon>Spermatophyta</taxon>
        <taxon>Magnoliopsida</taxon>
        <taxon>eudicotyledons</taxon>
        <taxon>Gunneridae</taxon>
        <taxon>Pentapetalae</taxon>
        <taxon>rosids</taxon>
        <taxon>malvids</taxon>
        <taxon>Brassicales</taxon>
        <taxon>Brassicaceae</taxon>
        <taxon>Arabideae</taxon>
        <taxon>Arabis</taxon>
    </lineage>
</organism>
<keyword evidence="2" id="KW-1185">Reference proteome</keyword>
<dbReference type="AlphaFoldDB" id="A0A565BKQ7"/>
<gene>
    <name evidence="1" type="ORF">ANE_LOCUS12348</name>
</gene>
<comment type="caution">
    <text evidence="1">The sequence shown here is derived from an EMBL/GenBank/DDBJ whole genome shotgun (WGS) entry which is preliminary data.</text>
</comment>
<proteinExistence type="predicted"/>
<evidence type="ECO:0000313" key="2">
    <source>
        <dbReference type="Proteomes" id="UP000489600"/>
    </source>
</evidence>
<dbReference type="Proteomes" id="UP000489600">
    <property type="component" value="Unassembled WGS sequence"/>
</dbReference>